<reference evidence="1 2" key="1">
    <citation type="journal article" date="2014" name="Int. J. Syst. Evol. Microbiol.">
        <title>Complete genome sequence of Corynebacterium casei LMG S-19264T (=DSM 44701T), isolated from a smear-ripened cheese.</title>
        <authorList>
            <consortium name="US DOE Joint Genome Institute (JGI-PGF)"/>
            <person name="Walter F."/>
            <person name="Albersmeier A."/>
            <person name="Kalinowski J."/>
            <person name="Ruckert C."/>
        </authorList>
    </citation>
    <scope>NUCLEOTIDE SEQUENCE [LARGE SCALE GENOMIC DNA]</scope>
    <source>
        <strain evidence="1 2">CECT 8670</strain>
    </source>
</reference>
<evidence type="ECO:0000313" key="1">
    <source>
        <dbReference type="EMBL" id="MDN3618230.1"/>
    </source>
</evidence>
<dbReference type="Proteomes" id="UP001228636">
    <property type="component" value="Unassembled WGS sequence"/>
</dbReference>
<name>A0AAJ1QUK9_9FLAO</name>
<protein>
    <submittedName>
        <fullName evidence="1">Abi family protein</fullName>
    </submittedName>
</protein>
<comment type="caution">
    <text evidence="1">The sequence shown here is derived from an EMBL/GenBank/DDBJ whole genome shotgun (WGS) entry which is preliminary data.</text>
</comment>
<dbReference type="EMBL" id="JAUFQH010000003">
    <property type="protein sequence ID" value="MDN3618230.1"/>
    <property type="molecule type" value="Genomic_DNA"/>
</dbReference>
<evidence type="ECO:0000313" key="2">
    <source>
        <dbReference type="Proteomes" id="UP001228636"/>
    </source>
</evidence>
<dbReference type="AlphaFoldDB" id="A0AAJ1QUK9"/>
<proteinExistence type="predicted"/>
<sequence>MILDFDEKKIKEFLLDIGYYRLGFYWNPFEIDGSHNFKKGTRFSDIIKLYYLDVDLRNILAKYINRIEINFRTKLVYYVSNKYKDSPTWFADQAIVNNNIIDNLLKFYNGKFIKLNKPIKKHHDKYINDKYAPAWKTLEFFTFGTILNIYRNLKDDNIKTRISESFGIKNIKKFINLIETIILIRNSCAHGDVLFDFNTPKGISVLPQIELNNDRNSMYSCIKVIYYFLGTISDNRKVEMHNRITAIFENFDDNENIKEIIKNSIKYC</sequence>
<accession>A0AAJ1QUK9</accession>
<dbReference type="RefSeq" id="WP_240915431.1">
    <property type="nucleotide sequence ID" value="NZ_CP103460.1"/>
</dbReference>
<gene>
    <name evidence="1" type="ORF">QWY81_02035</name>
</gene>
<organism evidence="1 2">
    <name type="scientific">Polaribacter sejongensis</name>
    <dbReference type="NCBI Taxonomy" id="985043"/>
    <lineage>
        <taxon>Bacteria</taxon>
        <taxon>Pseudomonadati</taxon>
        <taxon>Bacteroidota</taxon>
        <taxon>Flavobacteriia</taxon>
        <taxon>Flavobacteriales</taxon>
        <taxon>Flavobacteriaceae</taxon>
    </lineage>
</organism>
<dbReference type="Pfam" id="PF07751">
    <property type="entry name" value="Abi_2"/>
    <property type="match status" value="1"/>
</dbReference>
<dbReference type="InterPro" id="IPR011664">
    <property type="entry name" value="Abi_system_AbiD/AbiF-like"/>
</dbReference>